<evidence type="ECO:0000256" key="5">
    <source>
        <dbReference type="ARBA" id="ARBA00023002"/>
    </source>
</evidence>
<dbReference type="Proteomes" id="UP000253083">
    <property type="component" value="Unassembled WGS sequence"/>
</dbReference>
<dbReference type="EMBL" id="QNRT01000002">
    <property type="protein sequence ID" value="RBP51604.1"/>
    <property type="molecule type" value="Genomic_DNA"/>
</dbReference>
<dbReference type="EC" id="1.3.99.41" evidence="8"/>
<evidence type="ECO:0000256" key="4">
    <source>
        <dbReference type="ARBA" id="ARBA00022827"/>
    </source>
</evidence>
<keyword evidence="4 10" id="KW-0274">FAD</keyword>
<dbReference type="InterPro" id="IPR052166">
    <property type="entry name" value="Diverse_Acyl-CoA_DH"/>
</dbReference>
<evidence type="ECO:0000256" key="1">
    <source>
        <dbReference type="ARBA" id="ARBA00001974"/>
    </source>
</evidence>
<evidence type="ECO:0000259" key="14">
    <source>
        <dbReference type="Pfam" id="PF12806"/>
    </source>
</evidence>
<dbReference type="OrthoDB" id="9807883at2"/>
<dbReference type="InterPro" id="IPR036250">
    <property type="entry name" value="AcylCo_DH-like_C"/>
</dbReference>
<dbReference type="Pfam" id="PF02770">
    <property type="entry name" value="Acyl-CoA_dh_M"/>
    <property type="match status" value="1"/>
</dbReference>
<dbReference type="SUPFAM" id="SSF56645">
    <property type="entry name" value="Acyl-CoA dehydrogenase NM domain-like"/>
    <property type="match status" value="1"/>
</dbReference>
<evidence type="ECO:0000313" key="16">
    <source>
        <dbReference type="Proteomes" id="UP000253083"/>
    </source>
</evidence>
<name>A0A395JPX6_9GAMM</name>
<dbReference type="InParanoid" id="A0A395JPX6"/>
<protein>
    <recommendedName>
        <fullName evidence="9">3-methylmercaptopropionyl-CoA dehydrogenase</fullName>
        <ecNumber evidence="8">1.3.99.41</ecNumber>
    </recommendedName>
</protein>
<gene>
    <name evidence="15" type="ORF">DFR28_1021034</name>
</gene>
<evidence type="ECO:0000259" key="11">
    <source>
        <dbReference type="Pfam" id="PF00441"/>
    </source>
</evidence>
<dbReference type="AlphaFoldDB" id="A0A395JPX6"/>
<evidence type="ECO:0000313" key="15">
    <source>
        <dbReference type="EMBL" id="RBP51604.1"/>
    </source>
</evidence>
<proteinExistence type="inferred from homology"/>
<dbReference type="Pfam" id="PF02771">
    <property type="entry name" value="Acyl-CoA_dh_N"/>
    <property type="match status" value="1"/>
</dbReference>
<dbReference type="InterPro" id="IPR009075">
    <property type="entry name" value="AcylCo_DH/oxidase_C"/>
</dbReference>
<dbReference type="InterPro" id="IPR046373">
    <property type="entry name" value="Acyl-CoA_Oxase/DH_mid-dom_sf"/>
</dbReference>
<feature type="domain" description="Acyl-CoA dehydrogenase/oxidase N-terminal" evidence="13">
    <location>
        <begin position="37"/>
        <end position="156"/>
    </location>
</feature>
<comment type="function">
    <text evidence="7">Involved in the assimilation of dimethylsulphoniopropionate (DMSP), an important compound in the fixation of carbon in marine phytoplankton, by mediating the conversion of 3-(methylthio)propanoyl-CoA (MMPA-CoA) to 3-(methylthio)acryloyl-CoA (MTA-CoA).</text>
</comment>
<feature type="domain" description="Acyl-CoA oxidase/dehydrogenase middle" evidence="12">
    <location>
        <begin position="162"/>
        <end position="275"/>
    </location>
</feature>
<dbReference type="PANTHER" id="PTHR42803">
    <property type="entry name" value="ACYL-COA DEHYDROGENASE"/>
    <property type="match status" value="1"/>
</dbReference>
<dbReference type="InterPro" id="IPR009100">
    <property type="entry name" value="AcylCoA_DH/oxidase_NM_dom_sf"/>
</dbReference>
<dbReference type="Pfam" id="PF00441">
    <property type="entry name" value="Acyl-CoA_dh_1"/>
    <property type="match status" value="1"/>
</dbReference>
<keyword evidence="5 10" id="KW-0560">Oxidoreductase</keyword>
<evidence type="ECO:0000256" key="2">
    <source>
        <dbReference type="ARBA" id="ARBA00009347"/>
    </source>
</evidence>
<feature type="domain" description="Acetyl-CoA dehydrogenase-like C-terminal" evidence="14">
    <location>
        <begin position="470"/>
        <end position="592"/>
    </location>
</feature>
<dbReference type="GO" id="GO:0050660">
    <property type="term" value="F:flavin adenine dinucleotide binding"/>
    <property type="evidence" value="ECO:0007669"/>
    <property type="project" value="InterPro"/>
</dbReference>
<evidence type="ECO:0000256" key="6">
    <source>
        <dbReference type="ARBA" id="ARBA00051388"/>
    </source>
</evidence>
<evidence type="ECO:0000256" key="3">
    <source>
        <dbReference type="ARBA" id="ARBA00022630"/>
    </source>
</evidence>
<dbReference type="SUPFAM" id="SSF47203">
    <property type="entry name" value="Acyl-CoA dehydrogenase C-terminal domain-like"/>
    <property type="match status" value="1"/>
</dbReference>
<accession>A0A395JPX6</accession>
<dbReference type="Gene3D" id="1.20.140.10">
    <property type="entry name" value="Butyryl-CoA Dehydrogenase, subunit A, domain 3"/>
    <property type="match status" value="1"/>
</dbReference>
<dbReference type="Gene3D" id="1.10.540.10">
    <property type="entry name" value="Acyl-CoA dehydrogenase/oxidase, N-terminal domain"/>
    <property type="match status" value="1"/>
</dbReference>
<dbReference type="Pfam" id="PF12806">
    <property type="entry name" value="Acyl-CoA_dh_C"/>
    <property type="match status" value="1"/>
</dbReference>
<keyword evidence="16" id="KW-1185">Reference proteome</keyword>
<feature type="domain" description="Acyl-CoA dehydrogenase/oxidase C-terminal" evidence="11">
    <location>
        <begin position="286"/>
        <end position="452"/>
    </location>
</feature>
<evidence type="ECO:0000256" key="7">
    <source>
        <dbReference type="ARBA" id="ARBA00058683"/>
    </source>
</evidence>
<dbReference type="Gene3D" id="2.40.110.10">
    <property type="entry name" value="Butyryl-CoA Dehydrogenase, subunit A, domain 2"/>
    <property type="match status" value="1"/>
</dbReference>
<dbReference type="InterPro" id="IPR037069">
    <property type="entry name" value="AcylCoA_DH/ox_N_sf"/>
</dbReference>
<evidence type="ECO:0000256" key="9">
    <source>
        <dbReference type="ARBA" id="ARBA00069043"/>
    </source>
</evidence>
<dbReference type="FunFam" id="2.40.110.10:FF:000031">
    <property type="entry name" value="Acyl-CoA dehydrogenase, putative"/>
    <property type="match status" value="1"/>
</dbReference>
<evidence type="ECO:0000256" key="10">
    <source>
        <dbReference type="RuleBase" id="RU362125"/>
    </source>
</evidence>
<comment type="similarity">
    <text evidence="2 10">Belongs to the acyl-CoA dehydrogenase family.</text>
</comment>
<evidence type="ECO:0000259" key="12">
    <source>
        <dbReference type="Pfam" id="PF02770"/>
    </source>
</evidence>
<dbReference type="GO" id="GO:0016627">
    <property type="term" value="F:oxidoreductase activity, acting on the CH-CH group of donors"/>
    <property type="evidence" value="ECO:0007669"/>
    <property type="project" value="InterPro"/>
</dbReference>
<organism evidence="15 16">
    <name type="scientific">Arenicella xantha</name>
    <dbReference type="NCBI Taxonomy" id="644221"/>
    <lineage>
        <taxon>Bacteria</taxon>
        <taxon>Pseudomonadati</taxon>
        <taxon>Pseudomonadota</taxon>
        <taxon>Gammaproteobacteria</taxon>
        <taxon>Arenicellales</taxon>
        <taxon>Arenicellaceae</taxon>
        <taxon>Arenicella</taxon>
    </lineage>
</organism>
<evidence type="ECO:0000259" key="13">
    <source>
        <dbReference type="Pfam" id="PF02771"/>
    </source>
</evidence>
<sequence length="599" mass="66248">MNYKVPLKDIKFVSNEVLGMQDHYSKFTKGQAVDLETLEAIYEEAAKFCENELEPLNKVGDEEGCTFENGTVTTPTGFKQAYDRFVENGWAGLCGPAEFGGQDMPESVGLVFMEMMIASNHSWSMYPGLSSGAIKTVHTHAPQNLKERFMPPMVAGNWTGTMCLTEPHCGSDLGLLKTFAVPDESSSEEGVYKLTGSKIFISSGEHDMADNIVHIVLARLPDAPVGIKGISLFLVPKFNVNEDGSLGDRNPVTCGSIEEKMGIHGNSTCVMNFDEAKGYLISEPHKGMRAMFTFINESRLGVAMHGQAHSEVSFQKALSYARDRLQFRSHPRVDESKPADPIICHPDVRRMLLTQKSLAEGGRMLNMFCGQQVDITLSPDFSDKEREEAEDMLAVLTPIAKGFLSETSMETTNYGIQILGGHGFIKEWGMEQEVRDARISQLYEGTTGIQGLDLLGRKILQSRGKVLKPLMAKVQAFMKENKRSKFAKELKGYIGTWESLTRSVGFSAMRNTDEVNAAAVDYLMFAGYVTVAYFWAEAAVAAEKALSNGASEPEFYKAKIATADFYFQRIMPRILAHEASIKNGVDTMMAIDEAHFAFL</sequence>
<comment type="caution">
    <text evidence="15">The sequence shown here is derived from an EMBL/GenBank/DDBJ whole genome shotgun (WGS) entry which is preliminary data.</text>
</comment>
<reference evidence="15 16" key="1">
    <citation type="submission" date="2018-06" db="EMBL/GenBank/DDBJ databases">
        <title>Genomic Encyclopedia of Type Strains, Phase IV (KMG-IV): sequencing the most valuable type-strain genomes for metagenomic binning, comparative biology and taxonomic classification.</title>
        <authorList>
            <person name="Goeker M."/>
        </authorList>
    </citation>
    <scope>NUCLEOTIDE SEQUENCE [LARGE SCALE GENOMIC DNA]</scope>
    <source>
        <strain evidence="15 16">DSM 24032</strain>
    </source>
</reference>
<dbReference type="RefSeq" id="WP_113954359.1">
    <property type="nucleotide sequence ID" value="NZ_QNRT01000002.1"/>
</dbReference>
<dbReference type="InterPro" id="IPR025878">
    <property type="entry name" value="Acyl-CoA_dh-like_C_dom"/>
</dbReference>
<evidence type="ECO:0000256" key="8">
    <source>
        <dbReference type="ARBA" id="ARBA00066694"/>
    </source>
</evidence>
<dbReference type="PANTHER" id="PTHR42803:SF1">
    <property type="entry name" value="BROAD-SPECIFICITY LINEAR ACYL-COA DEHYDROGENASE FADE5"/>
    <property type="match status" value="1"/>
</dbReference>
<comment type="cofactor">
    <cofactor evidence="1 10">
        <name>FAD</name>
        <dbReference type="ChEBI" id="CHEBI:57692"/>
    </cofactor>
</comment>
<comment type="catalytic activity">
    <reaction evidence="6">
        <text>3-(methylsulfanyl)propanoyl-CoA + oxidized [electron-transfer flavoprotein] + H(+) = 3-(methylsulfanyl)acryloyl-CoA + reduced [electron-transfer flavoprotein]</text>
        <dbReference type="Rhea" id="RHEA:52612"/>
        <dbReference type="Rhea" id="RHEA-COMP:10685"/>
        <dbReference type="Rhea" id="RHEA-COMP:10686"/>
        <dbReference type="ChEBI" id="CHEBI:15378"/>
        <dbReference type="ChEBI" id="CHEBI:57692"/>
        <dbReference type="ChEBI" id="CHEBI:58307"/>
        <dbReference type="ChEBI" id="CHEBI:82815"/>
        <dbReference type="ChEBI" id="CHEBI:84994"/>
        <dbReference type="EC" id="1.3.99.41"/>
    </reaction>
    <physiologicalReaction direction="left-to-right" evidence="6">
        <dbReference type="Rhea" id="RHEA:52613"/>
    </physiologicalReaction>
</comment>
<dbReference type="InterPro" id="IPR013786">
    <property type="entry name" value="AcylCoA_DH/ox_N"/>
</dbReference>
<dbReference type="InterPro" id="IPR006091">
    <property type="entry name" value="Acyl-CoA_Oxase/DH_mid-dom"/>
</dbReference>
<keyword evidence="3 10" id="KW-0285">Flavoprotein</keyword>